<proteinExistence type="predicted"/>
<feature type="compositionally biased region" description="Polar residues" evidence="2">
    <location>
        <begin position="97"/>
        <end position="106"/>
    </location>
</feature>
<accession>A0A813B842</accession>
<feature type="compositionally biased region" description="Basic and acidic residues" evidence="2">
    <location>
        <begin position="80"/>
        <end position="90"/>
    </location>
</feature>
<feature type="coiled-coil region" evidence="1">
    <location>
        <begin position="191"/>
        <end position="256"/>
    </location>
</feature>
<dbReference type="EMBL" id="CAJNJA010066973">
    <property type="protein sequence ID" value="CAE7891093.1"/>
    <property type="molecule type" value="Genomic_DNA"/>
</dbReference>
<protein>
    <submittedName>
        <fullName evidence="3">Uncharacterized protein</fullName>
    </submittedName>
</protein>
<keyword evidence="4" id="KW-1185">Reference proteome</keyword>
<keyword evidence="1" id="KW-0175">Coiled coil</keyword>
<feature type="coiled-coil region" evidence="1">
    <location>
        <begin position="112"/>
        <end position="157"/>
    </location>
</feature>
<dbReference type="Proteomes" id="UP000601435">
    <property type="component" value="Unassembled WGS sequence"/>
</dbReference>
<evidence type="ECO:0000313" key="3">
    <source>
        <dbReference type="EMBL" id="CAE7891093.1"/>
    </source>
</evidence>
<comment type="caution">
    <text evidence="3">The sequence shown here is derived from an EMBL/GenBank/DDBJ whole genome shotgun (WGS) entry which is preliminary data.</text>
</comment>
<gene>
    <name evidence="3" type="ORF">SNEC2469_LOCUS29619</name>
</gene>
<reference evidence="3" key="1">
    <citation type="submission" date="2021-02" db="EMBL/GenBank/DDBJ databases">
        <authorList>
            <person name="Dougan E. K."/>
            <person name="Rhodes N."/>
            <person name="Thang M."/>
            <person name="Chan C."/>
        </authorList>
    </citation>
    <scope>NUCLEOTIDE SEQUENCE</scope>
</reference>
<dbReference type="OrthoDB" id="435932at2759"/>
<evidence type="ECO:0000256" key="2">
    <source>
        <dbReference type="SAM" id="MobiDB-lite"/>
    </source>
</evidence>
<organism evidence="3 4">
    <name type="scientific">Symbiodinium necroappetens</name>
    <dbReference type="NCBI Taxonomy" id="1628268"/>
    <lineage>
        <taxon>Eukaryota</taxon>
        <taxon>Sar</taxon>
        <taxon>Alveolata</taxon>
        <taxon>Dinophyceae</taxon>
        <taxon>Suessiales</taxon>
        <taxon>Symbiodiniaceae</taxon>
        <taxon>Symbiodinium</taxon>
    </lineage>
</organism>
<sequence>MDWPACGGWLTPSQGDLFGWSQNDELFGWTGKGAQGDPYGPYGWAFWGGKGAAAPPDEYGPWFVEYYKGGKGDFSSGEGWKGKGKGDDFTTGKGQGASRTQTPSSRMRGSLYAAAGLTIEDLQGQLQRLEARLVTQAAEFQKEKEALEDKLVNQSFQRAADLSEAERRVREIADLKGESAKKLAVQDALALKDLDRVTKELEQAKKDLLKAQGDLAKLKDTCETDRTVRLQLRSQLETQEARVTALSLENWQLKNELTAARGEGDMKAGGKGKG</sequence>
<evidence type="ECO:0000256" key="1">
    <source>
        <dbReference type="SAM" id="Coils"/>
    </source>
</evidence>
<evidence type="ECO:0000313" key="4">
    <source>
        <dbReference type="Proteomes" id="UP000601435"/>
    </source>
</evidence>
<feature type="region of interest" description="Disordered" evidence="2">
    <location>
        <begin position="78"/>
        <end position="106"/>
    </location>
</feature>
<name>A0A813B842_9DINO</name>
<dbReference type="AlphaFoldDB" id="A0A813B842"/>